<dbReference type="Proteomes" id="UP000799302">
    <property type="component" value="Unassembled WGS sequence"/>
</dbReference>
<dbReference type="SUPFAM" id="SSF75304">
    <property type="entry name" value="Amidase signature (AS) enzymes"/>
    <property type="match status" value="1"/>
</dbReference>
<keyword evidence="3" id="KW-1185">Reference proteome</keyword>
<protein>
    <submittedName>
        <fullName evidence="2">Amidase signature enzyme</fullName>
    </submittedName>
</protein>
<dbReference type="PANTHER" id="PTHR46310:SF7">
    <property type="entry name" value="AMIDASE 1"/>
    <property type="match status" value="1"/>
</dbReference>
<organism evidence="2 3">
    <name type="scientific">Microthyrium microscopicum</name>
    <dbReference type="NCBI Taxonomy" id="703497"/>
    <lineage>
        <taxon>Eukaryota</taxon>
        <taxon>Fungi</taxon>
        <taxon>Dikarya</taxon>
        <taxon>Ascomycota</taxon>
        <taxon>Pezizomycotina</taxon>
        <taxon>Dothideomycetes</taxon>
        <taxon>Dothideomycetes incertae sedis</taxon>
        <taxon>Microthyriales</taxon>
        <taxon>Microthyriaceae</taxon>
        <taxon>Microthyrium</taxon>
    </lineage>
</organism>
<reference evidence="2" key="1">
    <citation type="journal article" date="2020" name="Stud. Mycol.">
        <title>101 Dothideomycetes genomes: a test case for predicting lifestyles and emergence of pathogens.</title>
        <authorList>
            <person name="Haridas S."/>
            <person name="Albert R."/>
            <person name="Binder M."/>
            <person name="Bloem J."/>
            <person name="Labutti K."/>
            <person name="Salamov A."/>
            <person name="Andreopoulos B."/>
            <person name="Baker S."/>
            <person name="Barry K."/>
            <person name="Bills G."/>
            <person name="Bluhm B."/>
            <person name="Cannon C."/>
            <person name="Castanera R."/>
            <person name="Culley D."/>
            <person name="Daum C."/>
            <person name="Ezra D."/>
            <person name="Gonzalez J."/>
            <person name="Henrissat B."/>
            <person name="Kuo A."/>
            <person name="Liang C."/>
            <person name="Lipzen A."/>
            <person name="Lutzoni F."/>
            <person name="Magnuson J."/>
            <person name="Mondo S."/>
            <person name="Nolan M."/>
            <person name="Ohm R."/>
            <person name="Pangilinan J."/>
            <person name="Park H.-J."/>
            <person name="Ramirez L."/>
            <person name="Alfaro M."/>
            <person name="Sun H."/>
            <person name="Tritt A."/>
            <person name="Yoshinaga Y."/>
            <person name="Zwiers L.-H."/>
            <person name="Turgeon B."/>
            <person name="Goodwin S."/>
            <person name="Spatafora J."/>
            <person name="Crous P."/>
            <person name="Grigoriev I."/>
        </authorList>
    </citation>
    <scope>NUCLEOTIDE SEQUENCE</scope>
    <source>
        <strain evidence="2">CBS 115976</strain>
    </source>
</reference>
<dbReference type="EMBL" id="MU004230">
    <property type="protein sequence ID" value="KAF2675361.1"/>
    <property type="molecule type" value="Genomic_DNA"/>
</dbReference>
<evidence type="ECO:0000313" key="2">
    <source>
        <dbReference type="EMBL" id="KAF2675361.1"/>
    </source>
</evidence>
<evidence type="ECO:0000313" key="3">
    <source>
        <dbReference type="Proteomes" id="UP000799302"/>
    </source>
</evidence>
<dbReference type="PANTHER" id="PTHR46310">
    <property type="entry name" value="AMIDASE 1"/>
    <property type="match status" value="1"/>
</dbReference>
<feature type="domain" description="Amidase" evidence="1">
    <location>
        <begin position="175"/>
        <end position="315"/>
    </location>
</feature>
<dbReference type="InterPro" id="IPR023631">
    <property type="entry name" value="Amidase_dom"/>
</dbReference>
<proteinExistence type="predicted"/>
<sequence length="320" mass="34723">MNRLLSSSCRARRADPIMISTLVNGILYGMHSEVAGAVKLSSVSTDKILEHMLDDAHQFDDVLTDSFRKRAVFQVPPYTNSSSYTQKISSLGLFEHVFDYDSGSIATTDTPAPFFVQGSNLHHAWRLYEDKVDVFVVPVIPASMKRPSQLVPLNLCSADGIWKLVASPSRLNEPTSDSRPLAGKRITIKQLLDREGLQTTLASRDFESLYGPSTTTTDYVTKLIELGAVIIGKTKTTQFATGDNCIDVHRPTNPQGGEYQFPEGSTTGGAVSLAACSWEAASVGTDSGGSIRRVATCNGLFSLRPSFDTTSLEGVFINSD</sequence>
<name>A0A6A6UV97_9PEZI</name>
<dbReference type="AlphaFoldDB" id="A0A6A6UV97"/>
<dbReference type="Pfam" id="PF01425">
    <property type="entry name" value="Amidase"/>
    <property type="match status" value="1"/>
</dbReference>
<dbReference type="OrthoDB" id="5423360at2759"/>
<gene>
    <name evidence="2" type="ORF">BT63DRAFT_450349</name>
</gene>
<dbReference type="Gene3D" id="3.90.1300.10">
    <property type="entry name" value="Amidase signature (AS) domain"/>
    <property type="match status" value="1"/>
</dbReference>
<accession>A0A6A6UV97</accession>
<evidence type="ECO:0000259" key="1">
    <source>
        <dbReference type="Pfam" id="PF01425"/>
    </source>
</evidence>
<dbReference type="InterPro" id="IPR036928">
    <property type="entry name" value="AS_sf"/>
</dbReference>